<dbReference type="GO" id="GO:0004176">
    <property type="term" value="F:ATP-dependent peptidase activity"/>
    <property type="evidence" value="ECO:0007669"/>
    <property type="project" value="InterPro"/>
</dbReference>
<organism evidence="9">
    <name type="scientific">marine sediment metagenome</name>
    <dbReference type="NCBI Taxonomy" id="412755"/>
    <lineage>
        <taxon>unclassified sequences</taxon>
        <taxon>metagenomes</taxon>
        <taxon>ecological metagenomes</taxon>
    </lineage>
</organism>
<evidence type="ECO:0000256" key="6">
    <source>
        <dbReference type="ARBA" id="ARBA00023049"/>
    </source>
</evidence>
<keyword evidence="6" id="KW-0482">Metalloprotease</keyword>
<keyword evidence="4" id="KW-0862">Zinc</keyword>
<dbReference type="InterPro" id="IPR037219">
    <property type="entry name" value="Peptidase_M41-like"/>
</dbReference>
<keyword evidence="6" id="KW-0645">Protease</keyword>
<evidence type="ECO:0000256" key="7">
    <source>
        <dbReference type="SAM" id="Coils"/>
    </source>
</evidence>
<dbReference type="InterPro" id="IPR000642">
    <property type="entry name" value="Peptidase_M41"/>
</dbReference>
<dbReference type="Gene3D" id="1.20.58.760">
    <property type="entry name" value="Peptidase M41"/>
    <property type="match status" value="1"/>
</dbReference>
<feature type="domain" description="Peptidase M41" evidence="8">
    <location>
        <begin position="3"/>
        <end position="121"/>
    </location>
</feature>
<dbReference type="GO" id="GO:0005745">
    <property type="term" value="C:m-AAA complex"/>
    <property type="evidence" value="ECO:0007669"/>
    <property type="project" value="TreeGrafter"/>
</dbReference>
<evidence type="ECO:0000256" key="2">
    <source>
        <dbReference type="ARBA" id="ARBA00022723"/>
    </source>
</evidence>
<feature type="non-terminal residue" evidence="9">
    <location>
        <position position="1"/>
    </location>
</feature>
<sequence>TALNKIAILLGGYVAEEIGVGDVSSGAQDDLRKANELAREMVEHYGMGKHFGLRYQRENVMGVGIISNEVCKIIDGDINEILTKGYKMAKDIIVKHKNKLEKVTNRLLEVETLDGNELAELIGDKGI</sequence>
<keyword evidence="5" id="KW-0067">ATP-binding</keyword>
<evidence type="ECO:0000256" key="1">
    <source>
        <dbReference type="ARBA" id="ARBA00001947"/>
    </source>
</evidence>
<dbReference type="GO" id="GO:0005524">
    <property type="term" value="F:ATP binding"/>
    <property type="evidence" value="ECO:0007669"/>
    <property type="project" value="UniProtKB-KW"/>
</dbReference>
<feature type="coiled-coil region" evidence="7">
    <location>
        <begin position="86"/>
        <end position="113"/>
    </location>
</feature>
<dbReference type="GO" id="GO:0034982">
    <property type="term" value="P:mitochondrial protein processing"/>
    <property type="evidence" value="ECO:0007669"/>
    <property type="project" value="TreeGrafter"/>
</dbReference>
<dbReference type="SUPFAM" id="SSF140990">
    <property type="entry name" value="FtsH protease domain-like"/>
    <property type="match status" value="1"/>
</dbReference>
<dbReference type="InterPro" id="IPR050928">
    <property type="entry name" value="ATP-dep_Zn_Metalloprotease"/>
</dbReference>
<keyword evidence="6" id="KW-0378">Hydrolase</keyword>
<protein>
    <recommendedName>
        <fullName evidence="8">Peptidase M41 domain-containing protein</fullName>
    </recommendedName>
</protein>
<dbReference type="GO" id="GO:0004222">
    <property type="term" value="F:metalloendopeptidase activity"/>
    <property type="evidence" value="ECO:0007669"/>
    <property type="project" value="InterPro"/>
</dbReference>
<dbReference type="Pfam" id="PF01434">
    <property type="entry name" value="Peptidase_M41"/>
    <property type="match status" value="1"/>
</dbReference>
<comment type="cofactor">
    <cofactor evidence="1">
        <name>Zn(2+)</name>
        <dbReference type="ChEBI" id="CHEBI:29105"/>
    </cofactor>
</comment>
<dbReference type="PANTHER" id="PTHR43655:SF38">
    <property type="entry name" value="ATP-DEPENDENT ZINC METALLOPROTEASE YME1L"/>
    <property type="match status" value="1"/>
</dbReference>
<evidence type="ECO:0000256" key="3">
    <source>
        <dbReference type="ARBA" id="ARBA00022741"/>
    </source>
</evidence>
<comment type="caution">
    <text evidence="9">The sequence shown here is derived from an EMBL/GenBank/DDBJ whole genome shotgun (WGS) entry which is preliminary data.</text>
</comment>
<evidence type="ECO:0000259" key="8">
    <source>
        <dbReference type="Pfam" id="PF01434"/>
    </source>
</evidence>
<accession>X1AMT0</accession>
<proteinExistence type="predicted"/>
<reference evidence="9" key="1">
    <citation type="journal article" date="2014" name="Front. Microbiol.">
        <title>High frequency of phylogenetically diverse reductive dehalogenase-homologous genes in deep subseafloor sedimentary metagenomes.</title>
        <authorList>
            <person name="Kawai M."/>
            <person name="Futagami T."/>
            <person name="Toyoda A."/>
            <person name="Takaki Y."/>
            <person name="Nishi S."/>
            <person name="Hori S."/>
            <person name="Arai W."/>
            <person name="Tsubouchi T."/>
            <person name="Morono Y."/>
            <person name="Uchiyama I."/>
            <person name="Ito T."/>
            <person name="Fujiyama A."/>
            <person name="Inagaki F."/>
            <person name="Takami H."/>
        </authorList>
    </citation>
    <scope>NUCLEOTIDE SEQUENCE</scope>
    <source>
        <strain evidence="9">Expedition CK06-06</strain>
    </source>
</reference>
<evidence type="ECO:0000256" key="4">
    <source>
        <dbReference type="ARBA" id="ARBA00022833"/>
    </source>
</evidence>
<dbReference type="EMBL" id="BART01000588">
    <property type="protein sequence ID" value="GAG73678.1"/>
    <property type="molecule type" value="Genomic_DNA"/>
</dbReference>
<keyword evidence="2" id="KW-0479">Metal-binding</keyword>
<name>X1AMT0_9ZZZZ</name>
<gene>
    <name evidence="9" type="ORF">S01H4_02624</name>
</gene>
<evidence type="ECO:0000313" key="9">
    <source>
        <dbReference type="EMBL" id="GAG73678.1"/>
    </source>
</evidence>
<dbReference type="GO" id="GO:0046872">
    <property type="term" value="F:metal ion binding"/>
    <property type="evidence" value="ECO:0007669"/>
    <property type="project" value="UniProtKB-KW"/>
</dbReference>
<evidence type="ECO:0000256" key="5">
    <source>
        <dbReference type="ARBA" id="ARBA00022840"/>
    </source>
</evidence>
<keyword evidence="7" id="KW-0175">Coiled coil</keyword>
<dbReference type="PANTHER" id="PTHR43655">
    <property type="entry name" value="ATP-DEPENDENT PROTEASE"/>
    <property type="match status" value="1"/>
</dbReference>
<dbReference type="AlphaFoldDB" id="X1AMT0"/>
<keyword evidence="3" id="KW-0547">Nucleotide-binding</keyword>